<dbReference type="Gene3D" id="3.40.640.10">
    <property type="entry name" value="Type I PLP-dependent aspartate aminotransferase-like (Major domain)"/>
    <property type="match status" value="1"/>
</dbReference>
<dbReference type="OrthoDB" id="9809616at2"/>
<evidence type="ECO:0000256" key="6">
    <source>
        <dbReference type="HAMAP-Rule" id="MF_01513"/>
    </source>
</evidence>
<dbReference type="NCBIfam" id="NF002878">
    <property type="entry name" value="PRK03321.1"/>
    <property type="match status" value="1"/>
</dbReference>
<feature type="modified residue" description="N6-(pyridoxal phosphate)lysine" evidence="6">
    <location>
        <position position="271"/>
    </location>
</feature>
<dbReference type="PANTHER" id="PTHR43643:SF3">
    <property type="entry name" value="HISTIDINOL-PHOSPHATE AMINOTRANSFERASE"/>
    <property type="match status" value="1"/>
</dbReference>
<gene>
    <name evidence="9" type="primary">pat_1</name>
    <name evidence="6" type="synonym">pat</name>
    <name evidence="9" type="ORF">KVA01_02590</name>
</gene>
<feature type="domain" description="Aminotransferase class I/classII large" evidence="8">
    <location>
        <begin position="77"/>
        <end position="398"/>
    </location>
</feature>
<dbReference type="STRING" id="1272.GCA_900014985_01428"/>
<proteinExistence type="inferred from homology"/>
<reference evidence="9 10" key="1">
    <citation type="submission" date="2019-06" db="EMBL/GenBank/DDBJ databases">
        <title>Whole genome shotgun sequence of Kocuria varians NBRC 15358.</title>
        <authorList>
            <person name="Hosoyama A."/>
            <person name="Uohara A."/>
            <person name="Ohji S."/>
            <person name="Ichikawa N."/>
        </authorList>
    </citation>
    <scope>NUCLEOTIDE SEQUENCE [LARGE SCALE GENOMIC DNA]</scope>
    <source>
        <strain evidence="9 10">NBRC 15358</strain>
    </source>
</reference>
<dbReference type="HAMAP" id="MF_01023">
    <property type="entry name" value="HisC_aminotrans_2"/>
    <property type="match status" value="1"/>
</dbReference>
<evidence type="ECO:0000256" key="1">
    <source>
        <dbReference type="ARBA" id="ARBA00001933"/>
    </source>
</evidence>
<dbReference type="GO" id="GO:0008793">
    <property type="term" value="F:aromatic-amino-acid transaminase activity"/>
    <property type="evidence" value="ECO:0007669"/>
    <property type="project" value="UniProtKB-UniRule"/>
</dbReference>
<dbReference type="GO" id="GO:0004400">
    <property type="term" value="F:histidinol-phosphate transaminase activity"/>
    <property type="evidence" value="ECO:0007669"/>
    <property type="project" value="InterPro"/>
</dbReference>
<dbReference type="InterPro" id="IPR015421">
    <property type="entry name" value="PyrdxlP-dep_Trfase_major"/>
</dbReference>
<keyword evidence="10" id="KW-1185">Reference proteome</keyword>
<evidence type="ECO:0000313" key="10">
    <source>
        <dbReference type="Proteomes" id="UP000315730"/>
    </source>
</evidence>
<dbReference type="PANTHER" id="PTHR43643">
    <property type="entry name" value="HISTIDINOL-PHOSPHATE AMINOTRANSFERASE 2"/>
    <property type="match status" value="1"/>
</dbReference>
<evidence type="ECO:0000259" key="8">
    <source>
        <dbReference type="Pfam" id="PF00155"/>
    </source>
</evidence>
<dbReference type="InterPro" id="IPR015422">
    <property type="entry name" value="PyrdxlP-dep_Trfase_small"/>
</dbReference>
<comment type="function">
    <text evidence="6">Aminotransferase that catalyzes the conversion of aromatic amino acids and 2-oxoglutarate into corresponding aromatic oxo acids and L-glutamate.</text>
</comment>
<dbReference type="InterPro" id="IPR005861">
    <property type="entry name" value="HisP_aminotrans"/>
</dbReference>
<dbReference type="InterPro" id="IPR015424">
    <property type="entry name" value="PyrdxlP-dep_Trfase"/>
</dbReference>
<dbReference type="AlphaFoldDB" id="A0A4Y4D2Z2"/>
<evidence type="ECO:0000256" key="2">
    <source>
        <dbReference type="ARBA" id="ARBA00011738"/>
    </source>
</evidence>
<evidence type="ECO:0000256" key="4">
    <source>
        <dbReference type="ARBA" id="ARBA00022679"/>
    </source>
</evidence>
<evidence type="ECO:0000313" key="9">
    <source>
        <dbReference type="EMBL" id="GEC98104.1"/>
    </source>
</evidence>
<dbReference type="InterPro" id="IPR004839">
    <property type="entry name" value="Aminotransferase_I/II_large"/>
</dbReference>
<organism evidence="9 10">
    <name type="scientific">Kocuria varians</name>
    <name type="common">Micrococcus varians</name>
    <dbReference type="NCBI Taxonomy" id="1272"/>
    <lineage>
        <taxon>Bacteria</taxon>
        <taxon>Bacillati</taxon>
        <taxon>Actinomycetota</taxon>
        <taxon>Actinomycetes</taxon>
        <taxon>Micrococcales</taxon>
        <taxon>Micrococcaceae</taxon>
        <taxon>Kocuria</taxon>
    </lineage>
</organism>
<dbReference type="RefSeq" id="WP_082810329.1">
    <property type="nucleotide sequence ID" value="NZ_BJNW01000002.1"/>
</dbReference>
<dbReference type="HAMAP" id="MF_01513">
    <property type="entry name" value="Phe_aminotrans_2"/>
    <property type="match status" value="1"/>
</dbReference>
<dbReference type="InterPro" id="IPR050106">
    <property type="entry name" value="HistidinolP_aminotransfase"/>
</dbReference>
<keyword evidence="5 6" id="KW-0663">Pyridoxal phosphate</keyword>
<dbReference type="GO" id="GO:0030170">
    <property type="term" value="F:pyridoxal phosphate binding"/>
    <property type="evidence" value="ECO:0007669"/>
    <property type="project" value="UniProtKB-UniRule"/>
</dbReference>
<evidence type="ECO:0000256" key="5">
    <source>
        <dbReference type="ARBA" id="ARBA00022898"/>
    </source>
</evidence>
<comment type="subunit">
    <text evidence="2 6">Homodimer.</text>
</comment>
<dbReference type="InterPro" id="IPR024892">
    <property type="entry name" value="ArAT"/>
</dbReference>
<evidence type="ECO:0000256" key="7">
    <source>
        <dbReference type="SAM" id="MobiDB-lite"/>
    </source>
</evidence>
<dbReference type="SUPFAM" id="SSF53383">
    <property type="entry name" value="PLP-dependent transferases"/>
    <property type="match status" value="1"/>
</dbReference>
<keyword evidence="3 6" id="KW-0032">Aminotransferase</keyword>
<dbReference type="EMBL" id="BJNW01000002">
    <property type="protein sequence ID" value="GEC98104.1"/>
    <property type="molecule type" value="Genomic_DNA"/>
</dbReference>
<comment type="catalytic activity">
    <reaction evidence="6">
        <text>an aromatic L-alpha-amino acid + 2-oxoglutarate = an aromatic oxo-acid + L-glutamate</text>
        <dbReference type="Rhea" id="RHEA:17533"/>
        <dbReference type="ChEBI" id="CHEBI:16810"/>
        <dbReference type="ChEBI" id="CHEBI:29985"/>
        <dbReference type="ChEBI" id="CHEBI:73309"/>
        <dbReference type="ChEBI" id="CHEBI:84824"/>
        <dbReference type="EC" id="2.6.1.57"/>
    </reaction>
</comment>
<feature type="region of interest" description="Disordered" evidence="7">
    <location>
        <begin position="1"/>
        <end position="47"/>
    </location>
</feature>
<dbReference type="EC" id="2.6.1.57" evidence="6"/>
<dbReference type="Proteomes" id="UP000315730">
    <property type="component" value="Unassembled WGS sequence"/>
</dbReference>
<evidence type="ECO:0000256" key="3">
    <source>
        <dbReference type="ARBA" id="ARBA00022576"/>
    </source>
</evidence>
<keyword evidence="4 6" id="KW-0808">Transferase</keyword>
<accession>A0A4Y4D2Z2</accession>
<comment type="cofactor">
    <cofactor evidence="1 6">
        <name>pyridoxal 5'-phosphate</name>
        <dbReference type="ChEBI" id="CHEBI:597326"/>
    </cofactor>
</comment>
<dbReference type="Gene3D" id="3.90.1150.10">
    <property type="entry name" value="Aspartate Aminotransferase, domain 1"/>
    <property type="match status" value="1"/>
</dbReference>
<name>A0A4Y4D2Z2_KOCVA</name>
<protein>
    <recommendedName>
        <fullName evidence="6">Aromatic amino acid aminotransferase</fullName>
        <shortName evidence="6">ArAT</shortName>
        <ecNumber evidence="6">2.6.1.57</ecNumber>
    </recommendedName>
</protein>
<comment type="caution">
    <text evidence="9">The sequence shown here is derived from an EMBL/GenBank/DDBJ whole genome shotgun (WGS) entry which is preliminary data.</text>
</comment>
<comment type="similarity">
    <text evidence="6">Belongs to the class-II pyridoxal-phosphate-dependent aminotransferase family.</text>
</comment>
<dbReference type="GO" id="GO:0000105">
    <property type="term" value="P:L-histidine biosynthetic process"/>
    <property type="evidence" value="ECO:0007669"/>
    <property type="project" value="InterPro"/>
</dbReference>
<dbReference type="Pfam" id="PF00155">
    <property type="entry name" value="Aminotran_1_2"/>
    <property type="match status" value="1"/>
</dbReference>
<dbReference type="CDD" id="cd00609">
    <property type="entry name" value="AAT_like"/>
    <property type="match status" value="1"/>
</dbReference>
<feature type="compositionally biased region" description="Polar residues" evidence="7">
    <location>
        <begin position="27"/>
        <end position="47"/>
    </location>
</feature>
<sequence>MENSATASGPATPGEPVTPDGPGASAVSGSATGTEASEGSDGTQSTRCITPRAALGRLPAYAAGKPASEVPGLVAYKLASNENPFGAVPAVREALASFDAFNRYPDPAATAVREALSAHLGVPAEDIVAGAGSLGALNQLLAAFAGTGEDGRPDEVVYAWRSFEAYPISVGLAGATSVQVPNLPDGSHDLDAMAAAVTDRTRVVLLCTPNNPTGPSLRDDAVREFLGKVPSHVVVVVDEAYTEFQRLDGLADGIELYREHPNVVSLRTFSKAHGLAGLRVGYTVAQQEVTRYLRRSAPAFGVTEVAQLAAVASIENIDQVQERVQRVVDERDRVLRSLTELGWQYPETQANFVWLPLGEHSEAFARVCDEHALSVRRFGAEGVRVSIGEPEANTRFLEVCAEFPHPSTMPVVGG</sequence>